<reference evidence="1 2" key="1">
    <citation type="submission" date="2018-02" db="EMBL/GenBank/DDBJ databases">
        <title>Comparative genomes isolates from brazilian mangrove.</title>
        <authorList>
            <person name="Araujo J.E."/>
            <person name="Taketani R.G."/>
            <person name="Silva M.C.P."/>
            <person name="Loureco M.V."/>
            <person name="Andreote F.D."/>
        </authorList>
    </citation>
    <scope>NUCLEOTIDE SEQUENCE [LARGE SCALE GENOMIC DNA]</scope>
    <source>
        <strain evidence="1 2">NAP PRIS-MGV</strain>
    </source>
</reference>
<sequence length="110" mass="12618">MNSEDESSIPRKVARSDVADLQRADDRISCLKIIFGTTIGVNEHSFDWCPDGIPPSVQETLGWMWFLQPKLSAEWRSQASGKLARLMAAYEQDNLEAWWQERIDSFEESP</sequence>
<organism evidence="1 2">
    <name type="scientific">Blastopirellula marina</name>
    <dbReference type="NCBI Taxonomy" id="124"/>
    <lineage>
        <taxon>Bacteria</taxon>
        <taxon>Pseudomonadati</taxon>
        <taxon>Planctomycetota</taxon>
        <taxon>Planctomycetia</taxon>
        <taxon>Pirellulales</taxon>
        <taxon>Pirellulaceae</taxon>
        <taxon>Blastopirellula</taxon>
    </lineage>
</organism>
<evidence type="ECO:0000313" key="1">
    <source>
        <dbReference type="EMBL" id="PQO30785.1"/>
    </source>
</evidence>
<dbReference type="Proteomes" id="UP000239388">
    <property type="component" value="Unassembled WGS sequence"/>
</dbReference>
<protein>
    <submittedName>
        <fullName evidence="1">Uncharacterized protein</fullName>
    </submittedName>
</protein>
<gene>
    <name evidence="1" type="ORF">C5Y98_20530</name>
</gene>
<dbReference type="EMBL" id="PUIB01000020">
    <property type="protein sequence ID" value="PQO30785.1"/>
    <property type="molecule type" value="Genomic_DNA"/>
</dbReference>
<proteinExistence type="predicted"/>
<comment type="caution">
    <text evidence="1">The sequence shown here is derived from an EMBL/GenBank/DDBJ whole genome shotgun (WGS) entry which is preliminary data.</text>
</comment>
<accession>A0A2S8FF40</accession>
<dbReference type="AlphaFoldDB" id="A0A2S8FF40"/>
<name>A0A2S8FF40_9BACT</name>
<evidence type="ECO:0000313" key="2">
    <source>
        <dbReference type="Proteomes" id="UP000239388"/>
    </source>
</evidence>